<dbReference type="EMBL" id="JAZHXJ010000204">
    <property type="protein sequence ID" value="KAL1869063.1"/>
    <property type="molecule type" value="Genomic_DNA"/>
</dbReference>
<protein>
    <submittedName>
        <fullName evidence="2">Uncharacterized protein</fullName>
    </submittedName>
</protein>
<keyword evidence="3" id="KW-1185">Reference proteome</keyword>
<evidence type="ECO:0000313" key="3">
    <source>
        <dbReference type="Proteomes" id="UP001586593"/>
    </source>
</evidence>
<feature type="region of interest" description="Disordered" evidence="1">
    <location>
        <begin position="1"/>
        <end position="87"/>
    </location>
</feature>
<dbReference type="Proteomes" id="UP001586593">
    <property type="component" value="Unassembled WGS sequence"/>
</dbReference>
<evidence type="ECO:0000313" key="2">
    <source>
        <dbReference type="EMBL" id="KAL1869063.1"/>
    </source>
</evidence>
<feature type="compositionally biased region" description="Basic and acidic residues" evidence="1">
    <location>
        <begin position="145"/>
        <end position="169"/>
    </location>
</feature>
<organism evidence="2 3">
    <name type="scientific">Phialemonium thermophilum</name>
    <dbReference type="NCBI Taxonomy" id="223376"/>
    <lineage>
        <taxon>Eukaryota</taxon>
        <taxon>Fungi</taxon>
        <taxon>Dikarya</taxon>
        <taxon>Ascomycota</taxon>
        <taxon>Pezizomycotina</taxon>
        <taxon>Sordariomycetes</taxon>
        <taxon>Sordariomycetidae</taxon>
        <taxon>Cephalothecales</taxon>
        <taxon>Cephalothecaceae</taxon>
        <taxon>Phialemonium</taxon>
    </lineage>
</organism>
<evidence type="ECO:0000256" key="1">
    <source>
        <dbReference type="SAM" id="MobiDB-lite"/>
    </source>
</evidence>
<proteinExistence type="predicted"/>
<sequence>MNHPPRPPYKHHHHKPFRPGAAQSGGSSSNPSSNSPPSFTPEMRDRQSRGKDPYGSGDMSDGEGGDHDGRNVLPKFRLGRIDNTEDFDKVERRRKAIAFLESPELLMMYAQSTGDSVPAARLHFMKMMCGYDEDRDDVGRVAANSRRETRPAPARDTDKRRGGDRAAGR</sequence>
<accession>A0ABR3WZL4</accession>
<feature type="region of interest" description="Disordered" evidence="1">
    <location>
        <begin position="140"/>
        <end position="169"/>
    </location>
</feature>
<comment type="caution">
    <text evidence="2">The sequence shown here is derived from an EMBL/GenBank/DDBJ whole genome shotgun (WGS) entry which is preliminary data.</text>
</comment>
<reference evidence="2 3" key="1">
    <citation type="journal article" date="2024" name="Commun. Biol.">
        <title>Comparative genomic analysis of thermophilic fungi reveals convergent evolutionary adaptations and gene losses.</title>
        <authorList>
            <person name="Steindorff A.S."/>
            <person name="Aguilar-Pontes M.V."/>
            <person name="Robinson A.J."/>
            <person name="Andreopoulos B."/>
            <person name="LaButti K."/>
            <person name="Kuo A."/>
            <person name="Mondo S."/>
            <person name="Riley R."/>
            <person name="Otillar R."/>
            <person name="Haridas S."/>
            <person name="Lipzen A."/>
            <person name="Grimwood J."/>
            <person name="Schmutz J."/>
            <person name="Clum A."/>
            <person name="Reid I.D."/>
            <person name="Moisan M.C."/>
            <person name="Butler G."/>
            <person name="Nguyen T.T.M."/>
            <person name="Dewar K."/>
            <person name="Conant G."/>
            <person name="Drula E."/>
            <person name="Henrissat B."/>
            <person name="Hansel C."/>
            <person name="Singer S."/>
            <person name="Hutchinson M.I."/>
            <person name="de Vries R.P."/>
            <person name="Natvig D.O."/>
            <person name="Powell A.J."/>
            <person name="Tsang A."/>
            <person name="Grigoriev I.V."/>
        </authorList>
    </citation>
    <scope>NUCLEOTIDE SEQUENCE [LARGE SCALE GENOMIC DNA]</scope>
    <source>
        <strain evidence="2 3">ATCC 24622</strain>
    </source>
</reference>
<feature type="compositionally biased region" description="Low complexity" evidence="1">
    <location>
        <begin position="24"/>
        <end position="37"/>
    </location>
</feature>
<gene>
    <name evidence="2" type="ORF">VTK73DRAFT_3402</name>
</gene>
<name>A0ABR3WZL4_9PEZI</name>
<feature type="compositionally biased region" description="Basic and acidic residues" evidence="1">
    <location>
        <begin position="42"/>
        <end position="52"/>
    </location>
</feature>
<feature type="compositionally biased region" description="Basic residues" evidence="1">
    <location>
        <begin position="8"/>
        <end position="17"/>
    </location>
</feature>